<keyword evidence="2" id="KW-0479">Metal-binding</keyword>
<dbReference type="PANTHER" id="PTHR23135:SF7">
    <property type="entry name" value="LIPID II ISOGLUTAMINYL SYNTHASE (GLUTAMINE-HYDROLYZING) SUBUNIT MURT"/>
    <property type="match status" value="1"/>
</dbReference>
<feature type="active site" evidence="2">
    <location>
        <position position="351"/>
    </location>
</feature>
<keyword evidence="2" id="KW-0133">Cell shape</keyword>
<evidence type="ECO:0000256" key="2">
    <source>
        <dbReference type="HAMAP-Rule" id="MF_02214"/>
    </source>
</evidence>
<comment type="function">
    <text evidence="2">The lipid II isoglutaminyl synthase complex catalyzes the formation of alpha-D-isoglutamine in the cell wall lipid II stem peptide. The MurT subunit catalyzes the ATP-dependent amidation of D-glutamate residue of lipid II, converting it to an isoglutamine residue.</text>
</comment>
<dbReference type="InterPro" id="IPR036565">
    <property type="entry name" value="Mur-like_cat_sf"/>
</dbReference>
<dbReference type="GO" id="GO:0008360">
    <property type="term" value="P:regulation of cell shape"/>
    <property type="evidence" value="ECO:0007669"/>
    <property type="project" value="UniProtKB-KW"/>
</dbReference>
<dbReference type="AlphaFoldDB" id="A0A318KDA8"/>
<evidence type="ECO:0000313" key="6">
    <source>
        <dbReference type="Proteomes" id="UP000247612"/>
    </source>
</evidence>
<keyword evidence="2" id="KW-0067">ATP-binding</keyword>
<keyword evidence="2" id="KW-0573">Peptidoglycan synthesis</keyword>
<dbReference type="UniPathway" id="UPA00219"/>
<comment type="similarity">
    <text evidence="2">Belongs to the MurCDEF family. MurT subfamily.</text>
</comment>
<comment type="subunit">
    <text evidence="2">Forms a heterodimer with GatD.</text>
</comment>
<dbReference type="InterPro" id="IPR043703">
    <property type="entry name" value="Lipid_II_synth_MurT"/>
</dbReference>
<comment type="catalytic activity">
    <reaction evidence="2">
        <text>beta-D-GlcNAc-(1-&gt;4)-Mur2Ac(oyl-L-Ala-gamma-D-O-P-Glu-L-Lys-D-Ala-D-Ala)-di-trans,octa-cis-undecaprenyl diphosphate + NH4(+) = beta-D-GlcNAc-(1-&gt;4)-Mur2Ac(oyl-L-Ala-D-isoglutaminyl-L-Lys-D-Ala-D-Ala)-di-trans,octa-cis-undecaprenyl diphosphate + phosphate + H(+)</text>
        <dbReference type="Rhea" id="RHEA:57932"/>
        <dbReference type="ChEBI" id="CHEBI:15378"/>
        <dbReference type="ChEBI" id="CHEBI:28938"/>
        <dbReference type="ChEBI" id="CHEBI:43474"/>
        <dbReference type="ChEBI" id="CHEBI:62233"/>
        <dbReference type="ChEBI" id="CHEBI:143132"/>
    </reaction>
</comment>
<dbReference type="SUPFAM" id="SSF53623">
    <property type="entry name" value="MurD-like peptide ligases, catalytic domain"/>
    <property type="match status" value="1"/>
</dbReference>
<dbReference type="GO" id="GO:0140282">
    <property type="term" value="F:carbon-nitrogen ligase activity on lipid II"/>
    <property type="evidence" value="ECO:0007669"/>
    <property type="project" value="UniProtKB-UniRule"/>
</dbReference>
<evidence type="ECO:0000256" key="1">
    <source>
        <dbReference type="ARBA" id="ARBA00004752"/>
    </source>
</evidence>
<protein>
    <recommendedName>
        <fullName evidence="2">Lipid II isoglutaminyl synthase (glutamine-hydrolyzing) subunit MurT</fullName>
        <ecNumber evidence="2">6.3.5.13</ecNumber>
    </recommendedName>
</protein>
<gene>
    <name evidence="2" type="primary">murT</name>
    <name evidence="5" type="ORF">DES51_11925</name>
</gene>
<dbReference type="InterPro" id="IPR013564">
    <property type="entry name" value="MurT_C"/>
</dbReference>
<evidence type="ECO:0000259" key="4">
    <source>
        <dbReference type="Pfam" id="PF08353"/>
    </source>
</evidence>
<dbReference type="GO" id="GO:0071555">
    <property type="term" value="P:cell wall organization"/>
    <property type="evidence" value="ECO:0007669"/>
    <property type="project" value="UniProtKB-KW"/>
</dbReference>
<dbReference type="Pfam" id="PF08353">
    <property type="entry name" value="MurT_C"/>
    <property type="match status" value="1"/>
</dbReference>
<keyword evidence="2" id="KW-0547">Nucleotide-binding</keyword>
<dbReference type="Pfam" id="PF08245">
    <property type="entry name" value="Mur_ligase_M"/>
    <property type="match status" value="1"/>
</dbReference>
<dbReference type="STRING" id="1034346.GCA_000313565_01894"/>
<evidence type="ECO:0000259" key="3">
    <source>
        <dbReference type="Pfam" id="PF08245"/>
    </source>
</evidence>
<keyword evidence="6" id="KW-1185">Reference proteome</keyword>
<dbReference type="RefSeq" id="WP_022938199.1">
    <property type="nucleotide sequence ID" value="NZ_CABKRQ010000005.1"/>
</dbReference>
<comment type="caution">
    <text evidence="5">The sequence shown here is derived from an EMBL/GenBank/DDBJ whole genome shotgun (WGS) entry which is preliminary data.</text>
</comment>
<evidence type="ECO:0000313" key="5">
    <source>
        <dbReference type="EMBL" id="PXX75209.1"/>
    </source>
</evidence>
<comment type="catalytic activity">
    <reaction evidence="2">
        <text>beta-D-GlcNAc-(1-&gt;4)-Mur2Ac(oyl-L-Ala-gamma-D-Glu-L-Lys-D-Ala-D-Ala)-di-trans,octa-cis-undecaprenyl diphosphate + ATP = beta-D-GlcNAc-(1-&gt;4)-Mur2Ac(oyl-L-Ala-gamma-D-O-P-Glu-L-Lys-D-Ala-D-Ala)-di-trans,octa-cis-undecaprenyl diphosphate + ADP</text>
        <dbReference type="Rhea" id="RHEA:59488"/>
        <dbReference type="ChEBI" id="CHEBI:30616"/>
        <dbReference type="ChEBI" id="CHEBI:60033"/>
        <dbReference type="ChEBI" id="CHEBI:143132"/>
        <dbReference type="ChEBI" id="CHEBI:456216"/>
    </reaction>
</comment>
<dbReference type="EMBL" id="QJKH01000019">
    <property type="protein sequence ID" value="PXX75209.1"/>
    <property type="molecule type" value="Genomic_DNA"/>
</dbReference>
<comment type="pathway">
    <text evidence="1 2">Cell wall biogenesis; peptidoglycan biosynthesis.</text>
</comment>
<dbReference type="Proteomes" id="UP000247612">
    <property type="component" value="Unassembled WGS sequence"/>
</dbReference>
<dbReference type="Gene3D" id="3.40.1190.10">
    <property type="entry name" value="Mur-like, catalytic domain"/>
    <property type="match status" value="1"/>
</dbReference>
<proteinExistence type="inferred from homology"/>
<dbReference type="GO" id="GO:0005524">
    <property type="term" value="F:ATP binding"/>
    <property type="evidence" value="ECO:0007669"/>
    <property type="project" value="UniProtKB-UniRule"/>
</dbReference>
<dbReference type="InterPro" id="IPR013221">
    <property type="entry name" value="Mur_ligase_cen"/>
</dbReference>
<organism evidence="5 6">
    <name type="scientific">Dielma fastidiosa</name>
    <dbReference type="NCBI Taxonomy" id="1034346"/>
    <lineage>
        <taxon>Bacteria</taxon>
        <taxon>Bacillati</taxon>
        <taxon>Bacillota</taxon>
        <taxon>Erysipelotrichia</taxon>
        <taxon>Erysipelotrichales</taxon>
        <taxon>Erysipelotrichaceae</taxon>
        <taxon>Dielma</taxon>
    </lineage>
</organism>
<keyword evidence="2" id="KW-0961">Cell wall biogenesis/degradation</keyword>
<dbReference type="PANTHER" id="PTHR23135">
    <property type="entry name" value="MUR LIGASE FAMILY MEMBER"/>
    <property type="match status" value="1"/>
</dbReference>
<feature type="domain" description="Mur ligase central" evidence="3">
    <location>
        <begin position="48"/>
        <end position="197"/>
    </location>
</feature>
<name>A0A318KDA8_9FIRM</name>
<dbReference type="GO" id="GO:0009252">
    <property type="term" value="P:peptidoglycan biosynthetic process"/>
    <property type="evidence" value="ECO:0007669"/>
    <property type="project" value="UniProtKB-UniRule"/>
</dbReference>
<dbReference type="GO" id="GO:0016881">
    <property type="term" value="F:acid-amino acid ligase activity"/>
    <property type="evidence" value="ECO:0007669"/>
    <property type="project" value="InterPro"/>
</dbReference>
<reference evidence="5 6" key="1">
    <citation type="submission" date="2018-05" db="EMBL/GenBank/DDBJ databases">
        <title>Genomic Encyclopedia of Type Strains, Phase IV (KMG-IV): sequencing the most valuable type-strain genomes for metagenomic binning, comparative biology and taxonomic classification.</title>
        <authorList>
            <person name="Goeker M."/>
        </authorList>
    </citation>
    <scope>NUCLEOTIDE SEQUENCE [LARGE SCALE GENOMIC DNA]</scope>
    <source>
        <strain evidence="5 6">JC118</strain>
    </source>
</reference>
<comment type="catalytic activity">
    <reaction evidence="2">
        <text>beta-D-GlcNAc-(1-&gt;4)-Mur2Ac(oyl-L-Ala-gamma-D-Glu-L-Lys-D-Ala-D-Ala)-di-trans,octa-cis-undecaprenyl diphosphate + L-glutamine + ATP + H2O = beta-D-GlcNAc-(1-&gt;4)-Mur2Ac(oyl-L-Ala-D-isoglutaminyl-L-Lys-D-Ala-D-Ala)-di-trans,octa-cis-undecaprenyl diphosphate + L-glutamate + ADP + phosphate + H(+)</text>
        <dbReference type="Rhea" id="RHEA:57928"/>
        <dbReference type="ChEBI" id="CHEBI:15377"/>
        <dbReference type="ChEBI" id="CHEBI:15378"/>
        <dbReference type="ChEBI" id="CHEBI:29985"/>
        <dbReference type="ChEBI" id="CHEBI:30616"/>
        <dbReference type="ChEBI" id="CHEBI:43474"/>
        <dbReference type="ChEBI" id="CHEBI:58359"/>
        <dbReference type="ChEBI" id="CHEBI:60033"/>
        <dbReference type="ChEBI" id="CHEBI:62233"/>
        <dbReference type="ChEBI" id="CHEBI:456216"/>
        <dbReference type="EC" id="6.3.5.13"/>
    </reaction>
</comment>
<dbReference type="GO" id="GO:0046872">
    <property type="term" value="F:metal ion binding"/>
    <property type="evidence" value="ECO:0007669"/>
    <property type="project" value="UniProtKB-KW"/>
</dbReference>
<dbReference type="HAMAP" id="MF_02214">
    <property type="entry name" value="Lipid_II_synth_MurT"/>
    <property type="match status" value="1"/>
</dbReference>
<dbReference type="EC" id="6.3.5.13" evidence="2"/>
<comment type="caution">
    <text evidence="2">Lacks conserved residue(s) required for the propagation of feature annotation.</text>
</comment>
<keyword evidence="2" id="KW-0436">Ligase</keyword>
<sequence length="435" mass="48920">MLRLMIVKIIRWLLVKLGRGGSLPGNIGLKMDSQLLSRFKMPKHVILVTGTNGKTTTSNLIVESLLASGMKVIGNRRGDNLREGIATLLCANSDLHYRVKADAVVLEVDELTIPRVFDQLSVSAFVVNNFFRDQLDRAGEMETIVRKIESVLPDYHGKLILNGNDPNVVRLADCAKQAEVLYFDVKQCAVSLSDSHEASEGKFCPRCGGELHYDYYQYSHIGQFSCPRDGFGRHETAVCVESIDFNMQTMVVNAQTLPMFQNAIYAVYNCAAVLTLLKAMDISWEYAARVFAEFELNDGRNETFMINHEKCVLNLIKNPTGANEVMKMIAHDEQKRSVLIVLNDNDQDGRDVSWIWDAHFDLLIDPLTECIVCSGTRAYDMALRLKYEGYNVGLQVEENLSQAIDKLCECPGTHMVISTYTALQQCRSILRRKVS</sequence>
<feature type="domain" description="Lipid II isoglutaminyl synthase (glutamine-hydrolyzing) subunit MurT C-terminal" evidence="4">
    <location>
        <begin position="315"/>
        <end position="423"/>
    </location>
</feature>
<accession>A0A318KDA8</accession>